<keyword evidence="2" id="KW-1185">Reference proteome</keyword>
<reference evidence="1 2" key="1">
    <citation type="submission" date="2022-05" db="EMBL/GenBank/DDBJ databases">
        <authorList>
            <consortium name="Genoscope - CEA"/>
            <person name="William W."/>
        </authorList>
    </citation>
    <scope>NUCLEOTIDE SEQUENCE [LARGE SCALE GENOMIC DNA]</scope>
</reference>
<accession>A0ABN8MNT0</accession>
<dbReference type="Proteomes" id="UP001159427">
    <property type="component" value="Unassembled WGS sequence"/>
</dbReference>
<dbReference type="EMBL" id="CALNXI010000627">
    <property type="protein sequence ID" value="CAH3030326.1"/>
    <property type="molecule type" value="Genomic_DNA"/>
</dbReference>
<protein>
    <submittedName>
        <fullName evidence="1">Uncharacterized protein</fullName>
    </submittedName>
</protein>
<sequence length="122" mass="13988">MASSSEPLNVDNMRKIWKTEFLPNIKKEIRNELKTETEKINCLITNLSKRLDSIESSQQLISDKYDCVLKSMQSTTKQINDLNNWCEAQDNKINHLNGSVYDAEAAIDSIQQYSGRDCLEIS</sequence>
<evidence type="ECO:0000313" key="1">
    <source>
        <dbReference type="EMBL" id="CAH3030326.1"/>
    </source>
</evidence>
<feature type="non-terminal residue" evidence="1">
    <location>
        <position position="122"/>
    </location>
</feature>
<name>A0ABN8MNT0_9CNID</name>
<organism evidence="1 2">
    <name type="scientific">Porites evermanni</name>
    <dbReference type="NCBI Taxonomy" id="104178"/>
    <lineage>
        <taxon>Eukaryota</taxon>
        <taxon>Metazoa</taxon>
        <taxon>Cnidaria</taxon>
        <taxon>Anthozoa</taxon>
        <taxon>Hexacorallia</taxon>
        <taxon>Scleractinia</taxon>
        <taxon>Fungiina</taxon>
        <taxon>Poritidae</taxon>
        <taxon>Porites</taxon>
    </lineage>
</organism>
<comment type="caution">
    <text evidence="1">The sequence shown here is derived from an EMBL/GenBank/DDBJ whole genome shotgun (WGS) entry which is preliminary data.</text>
</comment>
<proteinExistence type="predicted"/>
<evidence type="ECO:0000313" key="2">
    <source>
        <dbReference type="Proteomes" id="UP001159427"/>
    </source>
</evidence>
<gene>
    <name evidence="1" type="ORF">PEVE_00037780</name>
</gene>